<feature type="transmembrane region" description="Helical" evidence="1">
    <location>
        <begin position="33"/>
        <end position="56"/>
    </location>
</feature>
<dbReference type="Proteomes" id="UP001163798">
    <property type="component" value="Unassembled WGS sequence"/>
</dbReference>
<reference evidence="2" key="1">
    <citation type="submission" date="2022-08" db="EMBL/GenBank/DDBJ databases">
        <authorList>
            <consortium name="DOE Joint Genome Institute"/>
            <person name="Min B."/>
            <person name="Riley R."/>
            <person name="Sierra-Patev S."/>
            <person name="Naranjo-Ortiz M."/>
            <person name="Looney B."/>
            <person name="Konkel Z."/>
            <person name="Slot J.C."/>
            <person name="Sakamoto Y."/>
            <person name="Steenwyk J.L."/>
            <person name="Rokas A."/>
            <person name="Carro J."/>
            <person name="Camarero S."/>
            <person name="Ferreira P."/>
            <person name="Molpeceres G."/>
            <person name="Ruiz-Duenas F.J."/>
            <person name="Serrano A."/>
            <person name="Henrissat B."/>
            <person name="Drula E."/>
            <person name="Hughes K.W."/>
            <person name="Mata J.L."/>
            <person name="Ishikawa N.K."/>
            <person name="Vargas-Isla R."/>
            <person name="Ushijima S."/>
            <person name="Smith C.A."/>
            <person name="Ahrendt S."/>
            <person name="Andreopoulos W."/>
            <person name="He G."/>
            <person name="Labutti K."/>
            <person name="Lipzen A."/>
            <person name="Ng V."/>
            <person name="Sandor L."/>
            <person name="Barry K."/>
            <person name="Martinez A.T."/>
            <person name="Xiao Y."/>
            <person name="Gibbons J.G."/>
            <person name="Terashima K."/>
            <person name="Hibbett D.S."/>
            <person name="Grigoriev I.V."/>
        </authorList>
    </citation>
    <scope>NUCLEOTIDE SEQUENCE</scope>
    <source>
        <strain evidence="2">TFB10291</strain>
    </source>
</reference>
<proteinExistence type="predicted"/>
<dbReference type="EMBL" id="MU793270">
    <property type="protein sequence ID" value="KAJ3788781.1"/>
    <property type="molecule type" value="Genomic_DNA"/>
</dbReference>
<sequence>MIKASVTSVVVSPLNLQPFLATRSRYTMSDIKLSVGALVVSGWMSFMSFGLVLAFGWQYFLQFYDDKVLYKTIVTTCLLLCFGDTIVSGLWCYRWSSSYFGNASALLATPQEAIATLWFFPTTTFIVQLWFAARIWMISMRKNLILPALIAILSSGSWAIAIWMFSKLVKHHSTLVDDANLVFPVGYAWLGGDIAADMCIFGGLAYYTEIRSRKQRRHHLLSPTSLWAVTGRMIECNVLPLISQLVLIILFKTNVGLYYMHSRTPIVEAISHAAISNSDPITFTRSTINATAVQVRQDVHVVHDIEASPISPYDKMEIEHEFEVRKGSLADEYHDSPHHHIGAGEV</sequence>
<name>A0AA38KUK8_9AGAR</name>
<keyword evidence="3" id="KW-1185">Reference proteome</keyword>
<dbReference type="AlphaFoldDB" id="A0AA38KUK8"/>
<evidence type="ECO:0000256" key="1">
    <source>
        <dbReference type="SAM" id="Phobius"/>
    </source>
</evidence>
<feature type="transmembrane region" description="Helical" evidence="1">
    <location>
        <begin position="186"/>
        <end position="207"/>
    </location>
</feature>
<accession>A0AA38KUK8</accession>
<dbReference type="PANTHER" id="PTHR40465:SF1">
    <property type="entry name" value="DUF6534 DOMAIN-CONTAINING PROTEIN"/>
    <property type="match status" value="1"/>
</dbReference>
<keyword evidence="1" id="KW-0472">Membrane</keyword>
<feature type="transmembrane region" description="Helical" evidence="1">
    <location>
        <begin position="144"/>
        <end position="166"/>
    </location>
</feature>
<evidence type="ECO:0000313" key="2">
    <source>
        <dbReference type="EMBL" id="KAJ3788781.1"/>
    </source>
</evidence>
<protein>
    <submittedName>
        <fullName evidence="2">Uncharacterized protein</fullName>
    </submittedName>
</protein>
<feature type="transmembrane region" description="Helical" evidence="1">
    <location>
        <begin position="68"/>
        <end position="93"/>
    </location>
</feature>
<feature type="transmembrane region" description="Helical" evidence="1">
    <location>
        <begin position="113"/>
        <end position="132"/>
    </location>
</feature>
<keyword evidence="1" id="KW-0812">Transmembrane</keyword>
<gene>
    <name evidence="2" type="ORF">GGU10DRAFT_330529</name>
</gene>
<evidence type="ECO:0000313" key="3">
    <source>
        <dbReference type="Proteomes" id="UP001163798"/>
    </source>
</evidence>
<comment type="caution">
    <text evidence="2">The sequence shown here is derived from an EMBL/GenBank/DDBJ whole genome shotgun (WGS) entry which is preliminary data.</text>
</comment>
<organism evidence="2 3">
    <name type="scientific">Lentinula aff. detonsa</name>
    <dbReference type="NCBI Taxonomy" id="2804958"/>
    <lineage>
        <taxon>Eukaryota</taxon>
        <taxon>Fungi</taxon>
        <taxon>Dikarya</taxon>
        <taxon>Basidiomycota</taxon>
        <taxon>Agaricomycotina</taxon>
        <taxon>Agaricomycetes</taxon>
        <taxon>Agaricomycetidae</taxon>
        <taxon>Agaricales</taxon>
        <taxon>Marasmiineae</taxon>
        <taxon>Omphalotaceae</taxon>
        <taxon>Lentinula</taxon>
    </lineage>
</organism>
<keyword evidence="1" id="KW-1133">Transmembrane helix</keyword>
<dbReference type="PANTHER" id="PTHR40465">
    <property type="entry name" value="CHROMOSOME 1, WHOLE GENOME SHOTGUN SEQUENCE"/>
    <property type="match status" value="1"/>
</dbReference>